<comment type="caution">
    <text evidence="18">The sequence shown here is derived from an EMBL/GenBank/DDBJ whole genome shotgun (WGS) entry which is preliminary data.</text>
</comment>
<evidence type="ECO:0000256" key="3">
    <source>
        <dbReference type="ARBA" id="ARBA00022527"/>
    </source>
</evidence>
<dbReference type="PANTHER" id="PTHR47984">
    <property type="entry name" value="OS01G0323000 PROTEIN"/>
    <property type="match status" value="1"/>
</dbReference>
<comment type="catalytic activity">
    <reaction evidence="12">
        <text>L-threonyl-[protein] + ATP = O-phospho-L-threonyl-[protein] + ADP + H(+)</text>
        <dbReference type="Rhea" id="RHEA:46608"/>
        <dbReference type="Rhea" id="RHEA-COMP:11060"/>
        <dbReference type="Rhea" id="RHEA-COMP:11605"/>
        <dbReference type="ChEBI" id="CHEBI:15378"/>
        <dbReference type="ChEBI" id="CHEBI:30013"/>
        <dbReference type="ChEBI" id="CHEBI:30616"/>
        <dbReference type="ChEBI" id="CHEBI:61977"/>
        <dbReference type="ChEBI" id="CHEBI:456216"/>
        <dbReference type="EC" id="2.7.11.1"/>
    </reaction>
</comment>
<dbReference type="Pfam" id="PF00069">
    <property type="entry name" value="Pkinase"/>
    <property type="match status" value="1"/>
</dbReference>
<dbReference type="PROSITE" id="PS00107">
    <property type="entry name" value="PROTEIN_KINASE_ATP"/>
    <property type="match status" value="1"/>
</dbReference>
<evidence type="ECO:0000256" key="7">
    <source>
        <dbReference type="ARBA" id="ARBA00022741"/>
    </source>
</evidence>
<sequence length="319" mass="34978">MSDGKPAFLNDELSKRTSIFGLRLWVVLGICGNPGNPCGPDPEARDEPKLLLPAPGSDPVPESDPNEDQRIHIEIGKGHRIAYPEKVGPAGSGSGHGSGEARPGAEAGAAMPGPEVSHLGWGHWYTLRELEESTNGFADENVIGEGGYGIVYRGVLEDNTNVAVKNLLNNRMLVYEYVNNGNLEQWLHGDVGPYSPLTWEIRMNIILGTAKGLTYLHECLEPKVVHRDIKSSNILLDKQWNAKVSDFGLAKLIGSERSYITTRVMGTFGYVAPEYASTGMLNERSDVYSFGILIMEIITGRNPVDYSRPQGRYVFNHKA</sequence>
<evidence type="ECO:0000256" key="13">
    <source>
        <dbReference type="ARBA" id="ARBA00048679"/>
    </source>
</evidence>
<keyword evidence="3 15" id="KW-0723">Serine/threonine-protein kinase</keyword>
<dbReference type="EMBL" id="JACGWJ010000016">
    <property type="protein sequence ID" value="KAL0360866.1"/>
    <property type="molecule type" value="Genomic_DNA"/>
</dbReference>
<evidence type="ECO:0000256" key="5">
    <source>
        <dbReference type="ARBA" id="ARBA00022679"/>
    </source>
</evidence>
<evidence type="ECO:0000259" key="17">
    <source>
        <dbReference type="PROSITE" id="PS50011"/>
    </source>
</evidence>
<dbReference type="PROSITE" id="PS00108">
    <property type="entry name" value="PROTEIN_KINASE_ST"/>
    <property type="match status" value="1"/>
</dbReference>
<evidence type="ECO:0000256" key="9">
    <source>
        <dbReference type="ARBA" id="ARBA00022840"/>
    </source>
</evidence>
<organism evidence="18">
    <name type="scientific">Sesamum radiatum</name>
    <name type="common">Black benniseed</name>
    <dbReference type="NCBI Taxonomy" id="300843"/>
    <lineage>
        <taxon>Eukaryota</taxon>
        <taxon>Viridiplantae</taxon>
        <taxon>Streptophyta</taxon>
        <taxon>Embryophyta</taxon>
        <taxon>Tracheophyta</taxon>
        <taxon>Spermatophyta</taxon>
        <taxon>Magnoliopsida</taxon>
        <taxon>eudicotyledons</taxon>
        <taxon>Gunneridae</taxon>
        <taxon>Pentapetalae</taxon>
        <taxon>asterids</taxon>
        <taxon>lamiids</taxon>
        <taxon>Lamiales</taxon>
        <taxon>Pedaliaceae</taxon>
        <taxon>Sesamum</taxon>
    </lineage>
</organism>
<evidence type="ECO:0000256" key="15">
    <source>
        <dbReference type="RuleBase" id="RU000304"/>
    </source>
</evidence>
<dbReference type="InterPro" id="IPR000719">
    <property type="entry name" value="Prot_kinase_dom"/>
</dbReference>
<proteinExistence type="inferred from homology"/>
<dbReference type="GO" id="GO:0004674">
    <property type="term" value="F:protein serine/threonine kinase activity"/>
    <property type="evidence" value="ECO:0007669"/>
    <property type="project" value="UniProtKB-KW"/>
</dbReference>
<evidence type="ECO:0000256" key="11">
    <source>
        <dbReference type="ARBA" id="ARBA00023136"/>
    </source>
</evidence>
<keyword evidence="8 18" id="KW-0418">Kinase</keyword>
<keyword evidence="5" id="KW-0808">Transferase</keyword>
<dbReference type="InterPro" id="IPR008271">
    <property type="entry name" value="Ser/Thr_kinase_AS"/>
</dbReference>
<dbReference type="InterPro" id="IPR011009">
    <property type="entry name" value="Kinase-like_dom_sf"/>
</dbReference>
<feature type="region of interest" description="Disordered" evidence="16">
    <location>
        <begin position="86"/>
        <end position="112"/>
    </location>
</feature>
<feature type="region of interest" description="Disordered" evidence="16">
    <location>
        <begin position="38"/>
        <end position="67"/>
    </location>
</feature>
<protein>
    <recommendedName>
        <fullName evidence="2">non-specific serine/threonine protein kinase</fullName>
        <ecNumber evidence="2">2.7.11.1</ecNumber>
    </recommendedName>
</protein>
<evidence type="ECO:0000256" key="1">
    <source>
        <dbReference type="ARBA" id="ARBA00004167"/>
    </source>
</evidence>
<dbReference type="Gene3D" id="1.10.510.10">
    <property type="entry name" value="Transferase(Phosphotransferase) domain 1"/>
    <property type="match status" value="1"/>
</dbReference>
<dbReference type="SUPFAM" id="SSF56112">
    <property type="entry name" value="Protein kinase-like (PK-like)"/>
    <property type="match status" value="1"/>
</dbReference>
<comment type="subcellular location">
    <subcellularLocation>
        <location evidence="1">Membrane</location>
        <topology evidence="1">Single-pass membrane protein</topology>
    </subcellularLocation>
</comment>
<dbReference type="InterPro" id="IPR052232">
    <property type="entry name" value="RLK_Ser/Thr-Kinase"/>
</dbReference>
<feature type="domain" description="Protein kinase" evidence="17">
    <location>
        <begin position="81"/>
        <end position="319"/>
    </location>
</feature>
<evidence type="ECO:0000313" key="18">
    <source>
        <dbReference type="EMBL" id="KAL0360866.1"/>
    </source>
</evidence>
<feature type="compositionally biased region" description="Low complexity" evidence="16">
    <location>
        <begin position="100"/>
        <end position="112"/>
    </location>
</feature>
<evidence type="ECO:0000256" key="12">
    <source>
        <dbReference type="ARBA" id="ARBA00047899"/>
    </source>
</evidence>
<dbReference type="EC" id="2.7.11.1" evidence="2"/>
<dbReference type="FunFam" id="1.10.510.10:FF:000035">
    <property type="entry name" value="Putative receptor-like serine/threonine-protein kinase"/>
    <property type="match status" value="1"/>
</dbReference>
<dbReference type="PANTHER" id="PTHR47984:SF10">
    <property type="entry name" value="PROTEIN KINASE SUPERFAMILY PROTEIN"/>
    <property type="match status" value="1"/>
</dbReference>
<comment type="catalytic activity">
    <reaction evidence="13">
        <text>L-seryl-[protein] + ATP = O-phospho-L-seryl-[protein] + ADP + H(+)</text>
        <dbReference type="Rhea" id="RHEA:17989"/>
        <dbReference type="Rhea" id="RHEA-COMP:9863"/>
        <dbReference type="Rhea" id="RHEA-COMP:11604"/>
        <dbReference type="ChEBI" id="CHEBI:15378"/>
        <dbReference type="ChEBI" id="CHEBI:29999"/>
        <dbReference type="ChEBI" id="CHEBI:30616"/>
        <dbReference type="ChEBI" id="CHEBI:83421"/>
        <dbReference type="ChEBI" id="CHEBI:456216"/>
        <dbReference type="EC" id="2.7.11.1"/>
    </reaction>
</comment>
<gene>
    <name evidence="18" type="ORF">Sradi_3771100</name>
</gene>
<keyword evidence="7 14" id="KW-0547">Nucleotide-binding</keyword>
<evidence type="ECO:0000256" key="4">
    <source>
        <dbReference type="ARBA" id="ARBA00022553"/>
    </source>
</evidence>
<dbReference type="SMART" id="SM00220">
    <property type="entry name" value="S_TKc"/>
    <property type="match status" value="1"/>
</dbReference>
<evidence type="ECO:0000256" key="10">
    <source>
        <dbReference type="ARBA" id="ARBA00022989"/>
    </source>
</evidence>
<dbReference type="GO" id="GO:0016020">
    <property type="term" value="C:membrane"/>
    <property type="evidence" value="ECO:0007669"/>
    <property type="project" value="UniProtKB-SubCell"/>
</dbReference>
<keyword evidence="10" id="KW-1133">Transmembrane helix</keyword>
<evidence type="ECO:0000256" key="8">
    <source>
        <dbReference type="ARBA" id="ARBA00022777"/>
    </source>
</evidence>
<keyword evidence="4" id="KW-0597">Phosphoprotein</keyword>
<evidence type="ECO:0000256" key="16">
    <source>
        <dbReference type="SAM" id="MobiDB-lite"/>
    </source>
</evidence>
<accession>A0AAW2PZA3</accession>
<keyword evidence="11" id="KW-0472">Membrane</keyword>
<keyword evidence="9 14" id="KW-0067">ATP-binding</keyword>
<reference evidence="18" key="1">
    <citation type="submission" date="2020-06" db="EMBL/GenBank/DDBJ databases">
        <authorList>
            <person name="Li T."/>
            <person name="Hu X."/>
            <person name="Zhang T."/>
            <person name="Song X."/>
            <person name="Zhang H."/>
            <person name="Dai N."/>
            <person name="Sheng W."/>
            <person name="Hou X."/>
            <person name="Wei L."/>
        </authorList>
    </citation>
    <scope>NUCLEOTIDE SEQUENCE</scope>
    <source>
        <strain evidence="18">G02</strain>
        <tissue evidence="18">Leaf</tissue>
    </source>
</reference>
<dbReference type="Gene3D" id="3.30.200.20">
    <property type="entry name" value="Phosphorylase Kinase, domain 1"/>
    <property type="match status" value="1"/>
</dbReference>
<dbReference type="InterPro" id="IPR017441">
    <property type="entry name" value="Protein_kinase_ATP_BS"/>
</dbReference>
<evidence type="ECO:0000256" key="14">
    <source>
        <dbReference type="PROSITE-ProRule" id="PRU10141"/>
    </source>
</evidence>
<dbReference type="GO" id="GO:0005524">
    <property type="term" value="F:ATP binding"/>
    <property type="evidence" value="ECO:0007669"/>
    <property type="project" value="UniProtKB-UniRule"/>
</dbReference>
<keyword evidence="6" id="KW-0812">Transmembrane</keyword>
<reference evidence="18" key="2">
    <citation type="journal article" date="2024" name="Plant">
        <title>Genomic evolution and insights into agronomic trait innovations of Sesamum species.</title>
        <authorList>
            <person name="Miao H."/>
            <person name="Wang L."/>
            <person name="Qu L."/>
            <person name="Liu H."/>
            <person name="Sun Y."/>
            <person name="Le M."/>
            <person name="Wang Q."/>
            <person name="Wei S."/>
            <person name="Zheng Y."/>
            <person name="Lin W."/>
            <person name="Duan Y."/>
            <person name="Cao H."/>
            <person name="Xiong S."/>
            <person name="Wang X."/>
            <person name="Wei L."/>
            <person name="Li C."/>
            <person name="Ma Q."/>
            <person name="Ju M."/>
            <person name="Zhao R."/>
            <person name="Li G."/>
            <person name="Mu C."/>
            <person name="Tian Q."/>
            <person name="Mei H."/>
            <person name="Zhang T."/>
            <person name="Gao T."/>
            <person name="Zhang H."/>
        </authorList>
    </citation>
    <scope>NUCLEOTIDE SEQUENCE</scope>
    <source>
        <strain evidence="18">G02</strain>
    </source>
</reference>
<feature type="binding site" evidence="14">
    <location>
        <position position="165"/>
    </location>
    <ligand>
        <name>ATP</name>
        <dbReference type="ChEBI" id="CHEBI:30616"/>
    </ligand>
</feature>
<dbReference type="AlphaFoldDB" id="A0AAW2PZA3"/>
<comment type="similarity">
    <text evidence="15">Belongs to the protein kinase superfamily.</text>
</comment>
<name>A0AAW2PZA3_SESRA</name>
<evidence type="ECO:0000256" key="6">
    <source>
        <dbReference type="ARBA" id="ARBA00022692"/>
    </source>
</evidence>
<dbReference type="PROSITE" id="PS50011">
    <property type="entry name" value="PROTEIN_KINASE_DOM"/>
    <property type="match status" value="1"/>
</dbReference>
<evidence type="ECO:0000256" key="2">
    <source>
        <dbReference type="ARBA" id="ARBA00012513"/>
    </source>
</evidence>